<protein>
    <submittedName>
        <fullName evidence="3">CBASS oligonucleotide cyclase</fullName>
    </submittedName>
</protein>
<evidence type="ECO:0000256" key="2">
    <source>
        <dbReference type="SAM" id="Coils"/>
    </source>
</evidence>
<keyword evidence="4" id="KW-1185">Reference proteome</keyword>
<dbReference type="Pfam" id="PF18144">
    <property type="entry name" value="SMODS"/>
    <property type="match status" value="1"/>
</dbReference>
<feature type="coiled-coil region" evidence="2">
    <location>
        <begin position="16"/>
        <end position="43"/>
    </location>
</feature>
<dbReference type="SUPFAM" id="SSF81301">
    <property type="entry name" value="Nucleotidyltransferase"/>
    <property type="match status" value="1"/>
</dbReference>
<sequence>MPLTNTQLLWYDSNVLRLTQQKRTEYHEQVERLIKELRKHVENRSELTVTKVVKAGSFAKYTILRKTNDDPVDVDVVFYITGEDVDHKTFAELSETIYQLLIKIYPTKKVEDFEIQRRAATVTFVGSGLAVDIVPVLEDATRADFGWQFDIQDGSKSLTCAPCSIQFVAKRKDADAHFRTLIRLAKRWKNHMKPPGLKSFHIELIMAHLLEKNGTGASIEQRFRDFLLYIAKSELKERIDFVENRDKPAVKFTDPVVIIDPVNNSNNVASRITEAERLEIISVANESWEAAHTASADDDLDVWKEIFGPRFKVEDDE</sequence>
<reference evidence="3 4" key="1">
    <citation type="submission" date="2022-10" db="EMBL/GenBank/DDBJ databases">
        <title>Genomic of Burkholderia cepacia PN-1.</title>
        <authorList>
            <person name="Yang Y."/>
            <person name="Guan H."/>
            <person name="Huang J."/>
        </authorList>
    </citation>
    <scope>NUCLEOTIDE SEQUENCE [LARGE SCALE GENOMIC DNA]</scope>
    <source>
        <strain evidence="3 4">PN-1</strain>
    </source>
</reference>
<dbReference type="SUPFAM" id="SSF81631">
    <property type="entry name" value="PAP/OAS1 substrate-binding domain"/>
    <property type="match status" value="1"/>
</dbReference>
<dbReference type="InterPro" id="IPR053445">
    <property type="entry name" value="CBASS_cN_synthase"/>
</dbReference>
<dbReference type="Proteomes" id="UP001448498">
    <property type="component" value="Chromosome 2"/>
</dbReference>
<accession>A0ABZ3DV70</accession>
<dbReference type="PANTHER" id="PTHR11258">
    <property type="entry name" value="2-5 OLIGOADENYLATE SYNTHETASE"/>
    <property type="match status" value="1"/>
</dbReference>
<evidence type="ECO:0000313" key="4">
    <source>
        <dbReference type="Proteomes" id="UP001448498"/>
    </source>
</evidence>
<dbReference type="CDD" id="cd05400">
    <property type="entry name" value="NT_2-5OAS_ClassI-CCAase"/>
    <property type="match status" value="1"/>
</dbReference>
<name>A0ABZ3DV70_9BURK</name>
<dbReference type="Gene3D" id="3.30.460.10">
    <property type="entry name" value="Beta Polymerase, domain 2"/>
    <property type="match status" value="1"/>
</dbReference>
<evidence type="ECO:0000256" key="1">
    <source>
        <dbReference type="ARBA" id="ARBA00023118"/>
    </source>
</evidence>
<dbReference type="PANTHER" id="PTHR11258:SF11">
    <property type="entry name" value="C2H2-TYPE DOMAIN-CONTAINING PROTEIN"/>
    <property type="match status" value="1"/>
</dbReference>
<evidence type="ECO:0000313" key="3">
    <source>
        <dbReference type="EMBL" id="XAE53054.1"/>
    </source>
</evidence>
<dbReference type="EMBL" id="CP109823">
    <property type="protein sequence ID" value="XAE53054.1"/>
    <property type="molecule type" value="Genomic_DNA"/>
</dbReference>
<dbReference type="InterPro" id="IPR043519">
    <property type="entry name" value="NT_sf"/>
</dbReference>
<keyword evidence="2" id="KW-0175">Coiled coil</keyword>
<dbReference type="InterPro" id="IPR006116">
    <property type="entry name" value="NT_2-5OAS_ClassI-CCAase"/>
</dbReference>
<dbReference type="Gene3D" id="1.10.1410.20">
    <property type="entry name" value="2'-5'-oligoadenylate synthetase 1, domain 2"/>
    <property type="match status" value="1"/>
</dbReference>
<organism evidence="3 4">
    <name type="scientific">Burkholderia arboris</name>
    <dbReference type="NCBI Taxonomy" id="488730"/>
    <lineage>
        <taxon>Bacteria</taxon>
        <taxon>Pseudomonadati</taxon>
        <taxon>Pseudomonadota</taxon>
        <taxon>Betaproteobacteria</taxon>
        <taxon>Burkholderiales</taxon>
        <taxon>Burkholderiaceae</taxon>
        <taxon>Burkholderia</taxon>
        <taxon>Burkholderia cepacia complex</taxon>
    </lineage>
</organism>
<dbReference type="RefSeq" id="WP_342706130.1">
    <property type="nucleotide sequence ID" value="NZ_CP109823.1"/>
</dbReference>
<keyword evidence="1" id="KW-0051">Antiviral defense</keyword>
<proteinExistence type="predicted"/>
<gene>
    <name evidence="3" type="ORF">OHZ10_36530</name>
</gene>
<dbReference type="NCBIfam" id="NF041116">
    <property type="entry name" value="CBASS_cyclase_a"/>
    <property type="match status" value="1"/>
</dbReference>